<proteinExistence type="predicted"/>
<dbReference type="Proteomes" id="UP000837857">
    <property type="component" value="Chromosome 4"/>
</dbReference>
<evidence type="ECO:0000313" key="1">
    <source>
        <dbReference type="EMBL" id="CAH2065914.1"/>
    </source>
</evidence>
<evidence type="ECO:0000313" key="2">
    <source>
        <dbReference type="Proteomes" id="UP000837857"/>
    </source>
</evidence>
<reference evidence="1" key="1">
    <citation type="submission" date="2022-03" db="EMBL/GenBank/DDBJ databases">
        <authorList>
            <person name="Martin H S."/>
        </authorList>
    </citation>
    <scope>NUCLEOTIDE SEQUENCE</scope>
</reference>
<dbReference type="EMBL" id="OW152816">
    <property type="protein sequence ID" value="CAH2065914.1"/>
    <property type="molecule type" value="Genomic_DNA"/>
</dbReference>
<name>A0ABN8IUJ3_9NEOP</name>
<feature type="non-terminal residue" evidence="1">
    <location>
        <position position="67"/>
    </location>
</feature>
<protein>
    <submittedName>
        <fullName evidence="1">Uncharacterized protein</fullName>
    </submittedName>
</protein>
<organism evidence="1 2">
    <name type="scientific">Iphiclides podalirius</name>
    <name type="common">scarce swallowtail</name>
    <dbReference type="NCBI Taxonomy" id="110791"/>
    <lineage>
        <taxon>Eukaryota</taxon>
        <taxon>Metazoa</taxon>
        <taxon>Ecdysozoa</taxon>
        <taxon>Arthropoda</taxon>
        <taxon>Hexapoda</taxon>
        <taxon>Insecta</taxon>
        <taxon>Pterygota</taxon>
        <taxon>Neoptera</taxon>
        <taxon>Endopterygota</taxon>
        <taxon>Lepidoptera</taxon>
        <taxon>Glossata</taxon>
        <taxon>Ditrysia</taxon>
        <taxon>Papilionoidea</taxon>
        <taxon>Papilionidae</taxon>
        <taxon>Papilioninae</taxon>
        <taxon>Iphiclides</taxon>
    </lineage>
</organism>
<gene>
    <name evidence="1" type="ORF">IPOD504_LOCUS13192</name>
</gene>
<keyword evidence="2" id="KW-1185">Reference proteome</keyword>
<sequence length="67" mass="8027">MFRRKRKYARWPRSDELFEPGRAEPSLQVVPGNSESERDKFKCLHLLVETAVAVRQREREREREAAQ</sequence>
<accession>A0ABN8IUJ3</accession>